<dbReference type="AlphaFoldDB" id="A0A6M2DLQ6"/>
<feature type="compositionally biased region" description="Basic and acidic residues" evidence="4">
    <location>
        <begin position="695"/>
        <end position="767"/>
    </location>
</feature>
<dbReference type="PANTHER" id="PTHR12357:SF89">
    <property type="entry name" value="YTH DOMAIN-CONTAINING FAMILY PROTEIN"/>
    <property type="match status" value="1"/>
</dbReference>
<keyword evidence="2" id="KW-0963">Cytoplasm</keyword>
<feature type="region of interest" description="Disordered" evidence="4">
    <location>
        <begin position="250"/>
        <end position="324"/>
    </location>
</feature>
<sequence>MSAGVSDQRMKGQGNQEHLESGGGSGETDFESWRPQGGSSSVNSNNNGSHTTSATGGGYSATSGADPYGQATGYYGTTTAAGTAFPYQAFGVSDGTWSNGTAAASAGDPMTFLGGYATHDSYGVEAFGQPSTFNYFPGNGDYSTWGSHNQQRKPHYDDYYRADQSMYAQNPGLGMPDSGLGLKAMEHGMQNLNLDMSNSLHGNQMLQNPSMGQMGQISSSIKDKDGLKSDKDNLVLSHSSAPKKMTWASIASQPAKPQISTQSTGLKKKGPGMPPPPMIPGKHNMDIGTWDTSNKNGPSVPPPPPPVQTVPSSPTPPLTTPTPVPIPIKQQTSTASMNSAPPMNNVRPTWQGATGSTQNQQGPQGMPHLRPQSAMNMGRNMSQPMQNQNQQHMMQSNHGYPSQQVMIPPHMGQNMNIPPHHGGMLPMAGNPVQSAPIGNQQMVQQPPISLPLVPHPVLDELRVKNNYNPAEFDLTAPNARFFVIKSYSEDDIHRSIKYEIWCSTEHGNKRLDQAYREREKVNGGMVYLFFSVNGSGHFCGMAQMVSVVDYSSNSSVWSQNKWKGQFKVRWIYVKDVPNVQLRHIRLENNENKPVTNSRDTQEVPHPKGQQVLRILHSYRHSTSIFDDFIHYEKRQEEEDSRKVPAQHEMQNSGNFEGKNHGDYGNDHKGGHHHGGYDKHRGIREHQNNGGSGGNYRDRGNHDMHGGYHHDNHQRLDRDNNQQRMDSRDNHQQRMDSRDNHHQRMDSRDHHYRDVPRGGGHREHDGHGGHRMHHGMHPKDRGEHGNRGRGRGRNQ</sequence>
<reference evidence="6" key="1">
    <citation type="submission" date="2020-03" db="EMBL/GenBank/DDBJ databases">
        <title>Transcriptomic Profiling of the Digestive Tract of the Rat Flea, Xenopsylla cheopis, Following Blood Feeding and Infection with Yersinia pestis.</title>
        <authorList>
            <person name="Bland D.M."/>
            <person name="Martens C.A."/>
            <person name="Virtaneva K."/>
            <person name="Kanakabandi K."/>
            <person name="Long D."/>
            <person name="Rosenke R."/>
            <person name="Saturday G.A."/>
            <person name="Hoyt F.H."/>
            <person name="Bruno D.P."/>
            <person name="Ribeiro J.M.C."/>
            <person name="Hinnebusch J."/>
        </authorList>
    </citation>
    <scope>NUCLEOTIDE SEQUENCE</scope>
</reference>
<evidence type="ECO:0000313" key="6">
    <source>
        <dbReference type="EMBL" id="NOV46976.1"/>
    </source>
</evidence>
<keyword evidence="3" id="KW-0694">RNA-binding</keyword>
<feature type="region of interest" description="Disordered" evidence="4">
    <location>
        <begin position="635"/>
        <end position="794"/>
    </location>
</feature>
<dbReference type="CDD" id="cd21134">
    <property type="entry name" value="YTH"/>
    <property type="match status" value="1"/>
</dbReference>
<feature type="region of interest" description="Disordered" evidence="4">
    <location>
        <begin position="1"/>
        <end position="61"/>
    </location>
</feature>
<comment type="subcellular location">
    <subcellularLocation>
        <location evidence="1">Cytoplasm</location>
    </subcellularLocation>
</comment>
<dbReference type="PANTHER" id="PTHR12357">
    <property type="entry name" value="YTH YT521-B HOMOLOGY DOMAIN-CONTAINING"/>
    <property type="match status" value="1"/>
</dbReference>
<dbReference type="GO" id="GO:1990247">
    <property type="term" value="F:N6-methyladenosine-containing RNA reader activity"/>
    <property type="evidence" value="ECO:0007669"/>
    <property type="project" value="TreeGrafter"/>
</dbReference>
<evidence type="ECO:0000259" key="5">
    <source>
        <dbReference type="PROSITE" id="PS50882"/>
    </source>
</evidence>
<feature type="compositionally biased region" description="Pro residues" evidence="4">
    <location>
        <begin position="299"/>
        <end position="324"/>
    </location>
</feature>
<evidence type="ECO:0000256" key="2">
    <source>
        <dbReference type="ARBA" id="ARBA00022490"/>
    </source>
</evidence>
<dbReference type="FunFam" id="3.10.590.10:FF:000001">
    <property type="entry name" value="YTH domain family 1, isoform CRA_a"/>
    <property type="match status" value="1"/>
</dbReference>
<proteinExistence type="predicted"/>
<feature type="domain" description="YTH" evidence="5">
    <location>
        <begin position="479"/>
        <end position="615"/>
    </location>
</feature>
<evidence type="ECO:0000256" key="3">
    <source>
        <dbReference type="ARBA" id="ARBA00022884"/>
    </source>
</evidence>
<name>A0A6M2DLQ6_XENCH</name>
<dbReference type="Pfam" id="PF04146">
    <property type="entry name" value="YTH"/>
    <property type="match status" value="1"/>
</dbReference>
<feature type="compositionally biased region" description="Basic and acidic residues" evidence="4">
    <location>
        <begin position="776"/>
        <end position="785"/>
    </location>
</feature>
<feature type="compositionally biased region" description="Low complexity" evidence="4">
    <location>
        <begin position="37"/>
        <end position="61"/>
    </location>
</feature>
<dbReference type="PROSITE" id="PS50882">
    <property type="entry name" value="YTH"/>
    <property type="match status" value="1"/>
</dbReference>
<dbReference type="GO" id="GO:0005737">
    <property type="term" value="C:cytoplasm"/>
    <property type="evidence" value="ECO:0007669"/>
    <property type="project" value="UniProtKB-SubCell"/>
</dbReference>
<dbReference type="Gene3D" id="3.10.590.10">
    <property type="entry name" value="ph1033 like domains"/>
    <property type="match status" value="1"/>
</dbReference>
<dbReference type="EMBL" id="GIIL01003250">
    <property type="protein sequence ID" value="NOV46976.1"/>
    <property type="molecule type" value="Transcribed_RNA"/>
</dbReference>
<protein>
    <submittedName>
        <fullName evidence="6">Putative yth domain-containing family protein 3 isoform x2</fullName>
    </submittedName>
</protein>
<evidence type="ECO:0000256" key="4">
    <source>
        <dbReference type="SAM" id="MobiDB-lite"/>
    </source>
</evidence>
<evidence type="ECO:0000256" key="1">
    <source>
        <dbReference type="ARBA" id="ARBA00004496"/>
    </source>
</evidence>
<accession>A0A6M2DLQ6</accession>
<dbReference type="GO" id="GO:0003729">
    <property type="term" value="F:mRNA binding"/>
    <property type="evidence" value="ECO:0007669"/>
    <property type="project" value="TreeGrafter"/>
</dbReference>
<dbReference type="InterPro" id="IPR007275">
    <property type="entry name" value="YTH_domain"/>
</dbReference>
<feature type="compositionally biased region" description="Basic and acidic residues" evidence="4">
    <location>
        <begin position="657"/>
        <end position="686"/>
    </location>
</feature>
<dbReference type="InterPro" id="IPR045168">
    <property type="entry name" value="YTH_prot"/>
</dbReference>
<dbReference type="GO" id="GO:0061157">
    <property type="term" value="P:mRNA destabilization"/>
    <property type="evidence" value="ECO:0007669"/>
    <property type="project" value="TreeGrafter"/>
</dbReference>
<organism evidence="6">
    <name type="scientific">Xenopsylla cheopis</name>
    <name type="common">Oriental rat flea</name>
    <name type="synonym">Pulex cheopis</name>
    <dbReference type="NCBI Taxonomy" id="163159"/>
    <lineage>
        <taxon>Eukaryota</taxon>
        <taxon>Metazoa</taxon>
        <taxon>Ecdysozoa</taxon>
        <taxon>Arthropoda</taxon>
        <taxon>Hexapoda</taxon>
        <taxon>Insecta</taxon>
        <taxon>Pterygota</taxon>
        <taxon>Neoptera</taxon>
        <taxon>Endopterygota</taxon>
        <taxon>Siphonaptera</taxon>
        <taxon>Pulicidae</taxon>
        <taxon>Xenopsyllinae</taxon>
        <taxon>Xenopsylla</taxon>
    </lineage>
</organism>